<dbReference type="GO" id="GO:0046872">
    <property type="term" value="F:metal ion binding"/>
    <property type="evidence" value="ECO:0007669"/>
    <property type="project" value="UniProtKB-KW"/>
</dbReference>
<evidence type="ECO:0000256" key="3">
    <source>
        <dbReference type="ARBA" id="ARBA00023004"/>
    </source>
</evidence>
<dbReference type="AlphaFoldDB" id="A0A933GPD6"/>
<dbReference type="Gene3D" id="3.40.50.11890">
    <property type="match status" value="1"/>
</dbReference>
<dbReference type="Pfam" id="PF06050">
    <property type="entry name" value="HGD-D"/>
    <property type="match status" value="1"/>
</dbReference>
<accession>A0A933GPD6</accession>
<organism evidence="5 6">
    <name type="scientific">Tectimicrobiota bacterium</name>
    <dbReference type="NCBI Taxonomy" id="2528274"/>
    <lineage>
        <taxon>Bacteria</taxon>
        <taxon>Pseudomonadati</taxon>
        <taxon>Nitrospinota/Tectimicrobiota group</taxon>
        <taxon>Candidatus Tectimicrobiota</taxon>
    </lineage>
</organism>
<dbReference type="PANTHER" id="PTHR30548:SF5">
    <property type="entry name" value="SUBUNIT OF OXYGEN-SENSITIVE 2-HYDROXYISOCAPROYL-COA DEHYDRATASE"/>
    <property type="match status" value="1"/>
</dbReference>
<dbReference type="PANTHER" id="PTHR30548">
    <property type="entry name" value="2-HYDROXYGLUTARYL-COA DEHYDRATASE, D-COMPONENT-RELATED"/>
    <property type="match status" value="1"/>
</dbReference>
<name>A0A933GPD6_UNCTE</name>
<sequence length="379" mass="43884">MLKALEQFSKWSENRHEYARDWKKRTGGKLAGYFCSYLPEEIYYAAHVLPVRIFGGHESTGLVEPYVLSNISCAFCRDCLGQGLKGAYSYLDGLTMAQTCIHTGSIYWIWKNHIPMEWSRFVSIPLGTQSVGRFEFLKKEMIKLKTSLEEWVGKSITDEDLDKAIEVYNLNRKLCRQVYEYRKLPDPPITGEDALNIVMSSQMVDKAEHNQALQELLKELPSAKPTRETGTRLMLVGSVLDDARFMKMVEAELNMPATFVIEDTCTGLRYFFNDVTPQKDRFMALSIRYNHRPPCPIKDWPSRRRFPYIMNLLKQYNAQVVILMNQKWCHPHIYDNVPLGKKLREMGITTTNVELEVTLNKGQYKTNLEATLETVMDFV</sequence>
<dbReference type="InterPro" id="IPR010327">
    <property type="entry name" value="FldB/FldC_alpha/beta"/>
</dbReference>
<comment type="similarity">
    <text evidence="1">Belongs to the FldB/FldC dehydratase alpha/beta subunit family.</text>
</comment>
<dbReference type="Gene3D" id="3.40.50.11900">
    <property type="match status" value="1"/>
</dbReference>
<proteinExistence type="inferred from homology"/>
<evidence type="ECO:0000256" key="2">
    <source>
        <dbReference type="ARBA" id="ARBA00022723"/>
    </source>
</evidence>
<evidence type="ECO:0000256" key="1">
    <source>
        <dbReference type="ARBA" id="ARBA00005806"/>
    </source>
</evidence>
<comment type="caution">
    <text evidence="5">The sequence shown here is derived from an EMBL/GenBank/DDBJ whole genome shotgun (WGS) entry which is preliminary data.</text>
</comment>
<evidence type="ECO:0000313" key="5">
    <source>
        <dbReference type="EMBL" id="MBI4596225.1"/>
    </source>
</evidence>
<evidence type="ECO:0000256" key="4">
    <source>
        <dbReference type="ARBA" id="ARBA00023014"/>
    </source>
</evidence>
<protein>
    <submittedName>
        <fullName evidence="5">2-hydroxyacyl-CoA dehydratase</fullName>
    </submittedName>
</protein>
<keyword evidence="4" id="KW-0411">Iron-sulfur</keyword>
<dbReference type="Gene3D" id="1.20.1270.370">
    <property type="match status" value="1"/>
</dbReference>
<reference evidence="5" key="1">
    <citation type="submission" date="2020-07" db="EMBL/GenBank/DDBJ databases">
        <title>Huge and variable diversity of episymbiotic CPR bacteria and DPANN archaea in groundwater ecosystems.</title>
        <authorList>
            <person name="He C.Y."/>
            <person name="Keren R."/>
            <person name="Whittaker M."/>
            <person name="Farag I.F."/>
            <person name="Doudna J."/>
            <person name="Cate J.H.D."/>
            <person name="Banfield J.F."/>
        </authorList>
    </citation>
    <scope>NUCLEOTIDE SEQUENCE</scope>
    <source>
        <strain evidence="5">NC_groundwater_1482_Ag_S-0.65um_47_24</strain>
    </source>
</reference>
<dbReference type="Proteomes" id="UP000772181">
    <property type="component" value="Unassembled WGS sequence"/>
</dbReference>
<dbReference type="EMBL" id="JACQWF010000337">
    <property type="protein sequence ID" value="MBI4596225.1"/>
    <property type="molecule type" value="Genomic_DNA"/>
</dbReference>
<dbReference type="GO" id="GO:0051536">
    <property type="term" value="F:iron-sulfur cluster binding"/>
    <property type="evidence" value="ECO:0007669"/>
    <property type="project" value="UniProtKB-KW"/>
</dbReference>
<keyword evidence="3" id="KW-0408">Iron</keyword>
<keyword evidence="2" id="KW-0479">Metal-binding</keyword>
<evidence type="ECO:0000313" key="6">
    <source>
        <dbReference type="Proteomes" id="UP000772181"/>
    </source>
</evidence>
<gene>
    <name evidence="5" type="ORF">HY730_07620</name>
</gene>